<name>A0A409YD41_9AGAR</name>
<organism evidence="2 3">
    <name type="scientific">Panaeolus cyanescens</name>
    <dbReference type="NCBI Taxonomy" id="181874"/>
    <lineage>
        <taxon>Eukaryota</taxon>
        <taxon>Fungi</taxon>
        <taxon>Dikarya</taxon>
        <taxon>Basidiomycota</taxon>
        <taxon>Agaricomycotina</taxon>
        <taxon>Agaricomycetes</taxon>
        <taxon>Agaricomycetidae</taxon>
        <taxon>Agaricales</taxon>
        <taxon>Agaricineae</taxon>
        <taxon>Galeropsidaceae</taxon>
        <taxon>Panaeolus</taxon>
    </lineage>
</organism>
<feature type="region of interest" description="Disordered" evidence="1">
    <location>
        <begin position="174"/>
        <end position="210"/>
    </location>
</feature>
<dbReference type="EMBL" id="NHTK01001286">
    <property type="protein sequence ID" value="PPR00878.1"/>
    <property type="molecule type" value="Genomic_DNA"/>
</dbReference>
<evidence type="ECO:0000256" key="1">
    <source>
        <dbReference type="SAM" id="MobiDB-lite"/>
    </source>
</evidence>
<dbReference type="AlphaFoldDB" id="A0A409YD41"/>
<dbReference type="Proteomes" id="UP000284842">
    <property type="component" value="Unassembled WGS sequence"/>
</dbReference>
<accession>A0A409YD41</accession>
<reference evidence="2 3" key="1">
    <citation type="journal article" date="2018" name="Evol. Lett.">
        <title>Horizontal gene cluster transfer increased hallucinogenic mushroom diversity.</title>
        <authorList>
            <person name="Reynolds H.T."/>
            <person name="Vijayakumar V."/>
            <person name="Gluck-Thaler E."/>
            <person name="Korotkin H.B."/>
            <person name="Matheny P.B."/>
            <person name="Slot J.C."/>
        </authorList>
    </citation>
    <scope>NUCLEOTIDE SEQUENCE [LARGE SCALE GENOMIC DNA]</scope>
    <source>
        <strain evidence="2 3">2629</strain>
    </source>
</reference>
<evidence type="ECO:0000313" key="3">
    <source>
        <dbReference type="Proteomes" id="UP000284842"/>
    </source>
</evidence>
<gene>
    <name evidence="2" type="ORF">CVT24_000346</name>
</gene>
<protein>
    <submittedName>
        <fullName evidence="2">Uncharacterized protein</fullName>
    </submittedName>
</protein>
<keyword evidence="3" id="KW-1185">Reference proteome</keyword>
<proteinExistence type="predicted"/>
<dbReference type="InParanoid" id="A0A409YD41"/>
<evidence type="ECO:0000313" key="2">
    <source>
        <dbReference type="EMBL" id="PPR00878.1"/>
    </source>
</evidence>
<sequence length="229" mass="26485">MAPSPLKQSHHLVPYSTLVLDQFPPGVEICTSAPLRYILNAFYLVLINYLPPLVEDRRAYMKIVFQLSFAFIELERIASLWGVDKTDGRMQNWSELCFKLCIKLFMQFPEEAEYPEILCILQQYIDNPKGDIEGMELIPNPKLVIRALHERKRQAGVQEAQLILVNRSLYPEKPARKRTKRRSEEGSVEGTGKSPFGSPPKNPSKLRYSFTEEEVEECDSEDWVFVYPN</sequence>
<comment type="caution">
    <text evidence="2">The sequence shown here is derived from an EMBL/GenBank/DDBJ whole genome shotgun (WGS) entry which is preliminary data.</text>
</comment>